<dbReference type="InterPro" id="IPR054542">
    <property type="entry name" value="Cys_met_metab_PP"/>
</dbReference>
<evidence type="ECO:0000256" key="1">
    <source>
        <dbReference type="ARBA" id="ARBA00001933"/>
    </source>
</evidence>
<accession>A0ABQ9YLF7</accession>
<reference evidence="4 5" key="1">
    <citation type="journal article" date="2022" name="bioRxiv">
        <title>Genomics of Preaxostyla Flagellates Illuminates Evolutionary Transitions and the Path Towards Mitochondrial Loss.</title>
        <authorList>
            <person name="Novak L.V.F."/>
            <person name="Treitli S.C."/>
            <person name="Pyrih J."/>
            <person name="Halakuc P."/>
            <person name="Pipaliya S.V."/>
            <person name="Vacek V."/>
            <person name="Brzon O."/>
            <person name="Soukal P."/>
            <person name="Eme L."/>
            <person name="Dacks J.B."/>
            <person name="Karnkowska A."/>
            <person name="Elias M."/>
            <person name="Hampl V."/>
        </authorList>
    </citation>
    <scope>NUCLEOTIDE SEQUENCE [LARGE SCALE GENOMIC DNA]</scope>
    <source>
        <strain evidence="4">NAU3</strain>
        <tissue evidence="4">Gut</tissue>
    </source>
</reference>
<dbReference type="PROSITE" id="PS00868">
    <property type="entry name" value="CYS_MET_METAB_PP"/>
    <property type="match status" value="1"/>
</dbReference>
<dbReference type="CDD" id="cd00614">
    <property type="entry name" value="CGS_like"/>
    <property type="match status" value="1"/>
</dbReference>
<gene>
    <name evidence="4" type="ORF">BLNAU_406</name>
</gene>
<comment type="cofactor">
    <cofactor evidence="1 3">
        <name>pyridoxal 5'-phosphate</name>
        <dbReference type="ChEBI" id="CHEBI:597326"/>
    </cofactor>
</comment>
<dbReference type="PANTHER" id="PTHR11808">
    <property type="entry name" value="TRANS-SULFURATION ENZYME FAMILY MEMBER"/>
    <property type="match status" value="1"/>
</dbReference>
<dbReference type="InterPro" id="IPR015421">
    <property type="entry name" value="PyrdxlP-dep_Trfase_major"/>
</dbReference>
<evidence type="ECO:0000256" key="2">
    <source>
        <dbReference type="ARBA" id="ARBA00022898"/>
    </source>
</evidence>
<dbReference type="Gene3D" id="3.40.640.10">
    <property type="entry name" value="Type I PLP-dependent aspartate aminotransferase-like (Major domain)"/>
    <property type="match status" value="1"/>
</dbReference>
<dbReference type="EC" id="4.4.1.11" evidence="4"/>
<dbReference type="PANTHER" id="PTHR11808:SF80">
    <property type="entry name" value="CYSTATHIONINE GAMMA-LYASE"/>
    <property type="match status" value="1"/>
</dbReference>
<dbReference type="SUPFAM" id="SSF53383">
    <property type="entry name" value="PLP-dependent transferases"/>
    <property type="match status" value="1"/>
</dbReference>
<dbReference type="Pfam" id="PF01053">
    <property type="entry name" value="Cys_Met_Meta_PP"/>
    <property type="match status" value="1"/>
</dbReference>
<keyword evidence="4" id="KW-0456">Lyase</keyword>
<dbReference type="Proteomes" id="UP001281761">
    <property type="component" value="Unassembled WGS sequence"/>
</dbReference>
<sequence length="415" mass="45548">MNPLRRPITRQRMGAQDQFVTMSQQSFESRCLHADGHDKPLQSHSQPIFQTSSFVFESPEEGRQLFAGEKKGHIYSRIGNPTVEAFEKLMTSLENGFGAIAFSSGMAAAMGCSFPFLQAGDHAIVGDTLYGPTTTLFTNRLTKYGIEVTLCDTGNLQEVEKSFKPNTKLVYLETPANPTCKITDVAEVSKMAHARNAIVSVDSTFASPYNQQTLDLGADMVMHSLTKYINGHGDVVGGIVVCKSEEHAKICRNYRKDCGSNLGPFDAWLVIRGIRTLAVRMERHNQNALKVAEFLRSHPKISKVMYPGFPECAGHEVAVKQMRKGGYGSTFSFLMKDGFEAGKKLLENVHLATVAVSLGNTDTLIEHPASMTHASVPLEIMKQQGLTPDLIRISVGLEDVDELIADLSQAIEKSS</sequence>
<evidence type="ECO:0000313" key="5">
    <source>
        <dbReference type="Proteomes" id="UP001281761"/>
    </source>
</evidence>
<dbReference type="InterPro" id="IPR000277">
    <property type="entry name" value="Cys/Met-Metab_PyrdxlP-dep_enz"/>
</dbReference>
<dbReference type="GO" id="GO:0018826">
    <property type="term" value="F:methionine gamma-lyase activity"/>
    <property type="evidence" value="ECO:0007669"/>
    <property type="project" value="UniProtKB-EC"/>
</dbReference>
<protein>
    <submittedName>
        <fullName evidence="4">Methionine gamma-lyase</fullName>
        <ecNumber evidence="4">4.4.1.11</ecNumber>
    </submittedName>
</protein>
<dbReference type="EMBL" id="JARBJD010000002">
    <property type="protein sequence ID" value="KAK2964490.1"/>
    <property type="molecule type" value="Genomic_DNA"/>
</dbReference>
<dbReference type="Gene3D" id="3.90.1150.10">
    <property type="entry name" value="Aspartate Aminotransferase, domain 1"/>
    <property type="match status" value="1"/>
</dbReference>
<organism evidence="4 5">
    <name type="scientific">Blattamonas nauphoetae</name>
    <dbReference type="NCBI Taxonomy" id="2049346"/>
    <lineage>
        <taxon>Eukaryota</taxon>
        <taxon>Metamonada</taxon>
        <taxon>Preaxostyla</taxon>
        <taxon>Oxymonadida</taxon>
        <taxon>Blattamonas</taxon>
    </lineage>
</organism>
<proteinExistence type="inferred from homology"/>
<evidence type="ECO:0000313" key="4">
    <source>
        <dbReference type="EMBL" id="KAK2964490.1"/>
    </source>
</evidence>
<keyword evidence="2 3" id="KW-0663">Pyridoxal phosphate</keyword>
<evidence type="ECO:0000256" key="3">
    <source>
        <dbReference type="RuleBase" id="RU362118"/>
    </source>
</evidence>
<keyword evidence="5" id="KW-1185">Reference proteome</keyword>
<comment type="caution">
    <text evidence="4">The sequence shown here is derived from an EMBL/GenBank/DDBJ whole genome shotgun (WGS) entry which is preliminary data.</text>
</comment>
<comment type="similarity">
    <text evidence="3">Belongs to the trans-sulfuration enzymes family.</text>
</comment>
<name>A0ABQ9YLF7_9EUKA</name>
<dbReference type="PIRSF" id="PIRSF001434">
    <property type="entry name" value="CGS"/>
    <property type="match status" value="1"/>
</dbReference>
<dbReference type="InterPro" id="IPR015422">
    <property type="entry name" value="PyrdxlP-dep_Trfase_small"/>
</dbReference>
<dbReference type="InterPro" id="IPR015424">
    <property type="entry name" value="PyrdxlP-dep_Trfase"/>
</dbReference>